<keyword evidence="2" id="KW-1185">Reference proteome</keyword>
<sequence length="70" mass="7567">DTEFASPSFLFADRHSCVPGTSWFRVTLFITGVSMASRHFPGNTDPGRFTGGDGSINKLFLRSIKGLCGP</sequence>
<evidence type="ECO:0000313" key="1">
    <source>
        <dbReference type="EMBL" id="KAJ1206765.1"/>
    </source>
</evidence>
<proteinExistence type="predicted"/>
<dbReference type="Proteomes" id="UP001066276">
    <property type="component" value="Chromosome 1_2"/>
</dbReference>
<dbReference type="EMBL" id="JANPWB010000002">
    <property type="protein sequence ID" value="KAJ1206765.1"/>
    <property type="molecule type" value="Genomic_DNA"/>
</dbReference>
<organism evidence="1 2">
    <name type="scientific">Pleurodeles waltl</name>
    <name type="common">Iberian ribbed newt</name>
    <dbReference type="NCBI Taxonomy" id="8319"/>
    <lineage>
        <taxon>Eukaryota</taxon>
        <taxon>Metazoa</taxon>
        <taxon>Chordata</taxon>
        <taxon>Craniata</taxon>
        <taxon>Vertebrata</taxon>
        <taxon>Euteleostomi</taxon>
        <taxon>Amphibia</taxon>
        <taxon>Batrachia</taxon>
        <taxon>Caudata</taxon>
        <taxon>Salamandroidea</taxon>
        <taxon>Salamandridae</taxon>
        <taxon>Pleurodelinae</taxon>
        <taxon>Pleurodeles</taxon>
    </lineage>
</organism>
<accession>A0AAV7VYJ7</accession>
<reference evidence="1" key="1">
    <citation type="journal article" date="2022" name="bioRxiv">
        <title>Sequencing and chromosome-scale assembly of the giantPleurodeles waltlgenome.</title>
        <authorList>
            <person name="Brown T."/>
            <person name="Elewa A."/>
            <person name="Iarovenko S."/>
            <person name="Subramanian E."/>
            <person name="Araus A.J."/>
            <person name="Petzold A."/>
            <person name="Susuki M."/>
            <person name="Suzuki K.-i.T."/>
            <person name="Hayashi T."/>
            <person name="Toyoda A."/>
            <person name="Oliveira C."/>
            <person name="Osipova E."/>
            <person name="Leigh N.D."/>
            <person name="Simon A."/>
            <person name="Yun M.H."/>
        </authorList>
    </citation>
    <scope>NUCLEOTIDE SEQUENCE</scope>
    <source>
        <strain evidence="1">20211129_DDA</strain>
        <tissue evidence="1">Liver</tissue>
    </source>
</reference>
<dbReference type="AlphaFoldDB" id="A0AAV7VYJ7"/>
<name>A0AAV7VYJ7_PLEWA</name>
<gene>
    <name evidence="1" type="ORF">NDU88_002165</name>
</gene>
<evidence type="ECO:0000313" key="2">
    <source>
        <dbReference type="Proteomes" id="UP001066276"/>
    </source>
</evidence>
<protein>
    <submittedName>
        <fullName evidence="1">Uncharacterized protein</fullName>
    </submittedName>
</protein>
<feature type="non-terminal residue" evidence="1">
    <location>
        <position position="1"/>
    </location>
</feature>
<feature type="non-terminal residue" evidence="1">
    <location>
        <position position="70"/>
    </location>
</feature>
<comment type="caution">
    <text evidence="1">The sequence shown here is derived from an EMBL/GenBank/DDBJ whole genome shotgun (WGS) entry which is preliminary data.</text>
</comment>